<reference evidence="3 4" key="1">
    <citation type="submission" date="2021-02" db="EMBL/GenBank/DDBJ databases">
        <title>Genome assembly of Pseudopithomyces chartarum.</title>
        <authorList>
            <person name="Jauregui R."/>
            <person name="Singh J."/>
            <person name="Voisey C."/>
        </authorList>
    </citation>
    <scope>NUCLEOTIDE SEQUENCE [LARGE SCALE GENOMIC DNA]</scope>
    <source>
        <strain evidence="3 4">AGR01</strain>
    </source>
</reference>
<feature type="transmembrane region" description="Helical" evidence="2">
    <location>
        <begin position="89"/>
        <end position="111"/>
    </location>
</feature>
<evidence type="ECO:0000313" key="3">
    <source>
        <dbReference type="EMBL" id="KAK3209068.1"/>
    </source>
</evidence>
<feature type="region of interest" description="Disordered" evidence="1">
    <location>
        <begin position="431"/>
        <end position="466"/>
    </location>
</feature>
<organism evidence="3 4">
    <name type="scientific">Pseudopithomyces chartarum</name>
    <dbReference type="NCBI Taxonomy" id="1892770"/>
    <lineage>
        <taxon>Eukaryota</taxon>
        <taxon>Fungi</taxon>
        <taxon>Dikarya</taxon>
        <taxon>Ascomycota</taxon>
        <taxon>Pezizomycotina</taxon>
        <taxon>Dothideomycetes</taxon>
        <taxon>Pleosporomycetidae</taxon>
        <taxon>Pleosporales</taxon>
        <taxon>Massarineae</taxon>
        <taxon>Didymosphaeriaceae</taxon>
        <taxon>Pseudopithomyces</taxon>
    </lineage>
</organism>
<keyword evidence="2" id="KW-0812">Transmembrane</keyword>
<dbReference type="EMBL" id="WVTA01000006">
    <property type="protein sequence ID" value="KAK3209068.1"/>
    <property type="molecule type" value="Genomic_DNA"/>
</dbReference>
<evidence type="ECO:0000256" key="2">
    <source>
        <dbReference type="SAM" id="Phobius"/>
    </source>
</evidence>
<sequence length="466" mass="52780">MAPSLGRRTLDGGAPNLDAAGIAYITTAILYSFVVFAELFLLYRRRSSFYIRIRNPDLVFLSVSLLHVYLIVVLLVYPLNGRWPCSAEYWVMSILLPSGMAVFQACNAKVLGAYESQRRMKSDFLSGARKKRVSWTPKGLFEAWLGLSATSKVYAGTCIGLIVSLLPAIGLFFGSRRFHASYGSFGPVVGPRECRRGIEWLPSIFVQLFWTAIVGPWILWKIRNVKDVHDWAWQTRLAVFAGLPGTPLWIAFTHGNIRGMQSINSLFPSAGWFIPSLVVCQQVLMLVPLRDAAKNQRAVPFISTDIVSLRSASSDSSEKLSKSISTKELRPKAGMQALESCIEHNIEPLIEWTASREFTAENTIFLREVRNFKKKWTSTYNITTPQRREMHTEASLIFFTLVNPFTAETPINIEYKIFKELQAQFEGMEYDPYMPERSSSPTDPVSPTERENVYLKHTKPYPKPVH</sequence>
<dbReference type="AlphaFoldDB" id="A0AAN6LYE8"/>
<gene>
    <name evidence="3" type="ORF">GRF29_69g611766</name>
</gene>
<feature type="transmembrane region" description="Helical" evidence="2">
    <location>
        <begin position="200"/>
        <end position="219"/>
    </location>
</feature>
<name>A0AAN6LYE8_9PLEO</name>
<feature type="transmembrane region" description="Helical" evidence="2">
    <location>
        <begin position="231"/>
        <end position="252"/>
    </location>
</feature>
<feature type="transmembrane region" description="Helical" evidence="2">
    <location>
        <begin position="153"/>
        <end position="173"/>
    </location>
</feature>
<keyword evidence="4" id="KW-1185">Reference proteome</keyword>
<dbReference type="Proteomes" id="UP001280581">
    <property type="component" value="Unassembled WGS sequence"/>
</dbReference>
<accession>A0AAN6LYE8</accession>
<feature type="compositionally biased region" description="Basic residues" evidence="1">
    <location>
        <begin position="456"/>
        <end position="466"/>
    </location>
</feature>
<feature type="transmembrane region" description="Helical" evidence="2">
    <location>
        <begin position="20"/>
        <end position="43"/>
    </location>
</feature>
<evidence type="ECO:0000313" key="4">
    <source>
        <dbReference type="Proteomes" id="UP001280581"/>
    </source>
</evidence>
<feature type="transmembrane region" description="Helical" evidence="2">
    <location>
        <begin position="272"/>
        <end position="289"/>
    </location>
</feature>
<protein>
    <submittedName>
        <fullName evidence="3">Uncharacterized protein</fullName>
    </submittedName>
</protein>
<proteinExistence type="predicted"/>
<keyword evidence="2" id="KW-0472">Membrane</keyword>
<feature type="transmembrane region" description="Helical" evidence="2">
    <location>
        <begin position="55"/>
        <end position="77"/>
    </location>
</feature>
<keyword evidence="2" id="KW-1133">Transmembrane helix</keyword>
<evidence type="ECO:0000256" key="1">
    <source>
        <dbReference type="SAM" id="MobiDB-lite"/>
    </source>
</evidence>
<comment type="caution">
    <text evidence="3">The sequence shown here is derived from an EMBL/GenBank/DDBJ whole genome shotgun (WGS) entry which is preliminary data.</text>
</comment>